<keyword evidence="5" id="KW-0547">Nucleotide-binding</keyword>
<dbReference type="RefSeq" id="WP_130855228.1">
    <property type="nucleotide sequence ID" value="NZ_JBHLWO010000002.1"/>
</dbReference>
<evidence type="ECO:0000256" key="10">
    <source>
        <dbReference type="SAM" id="Coils"/>
    </source>
</evidence>
<dbReference type="Pfam" id="PF02518">
    <property type="entry name" value="HATPase_c"/>
    <property type="match status" value="1"/>
</dbReference>
<comment type="catalytic activity">
    <reaction evidence="1">
        <text>ATP + protein L-histidine = ADP + protein N-phospho-L-histidine.</text>
        <dbReference type="EC" id="2.7.13.3"/>
    </reaction>
</comment>
<dbReference type="SMART" id="SM00387">
    <property type="entry name" value="HATPase_c"/>
    <property type="match status" value="1"/>
</dbReference>
<proteinExistence type="predicted"/>
<keyword evidence="4" id="KW-0808">Transferase</keyword>
<evidence type="ECO:0000313" key="14">
    <source>
        <dbReference type="Proteomes" id="UP001589774"/>
    </source>
</evidence>
<dbReference type="InterPro" id="IPR001789">
    <property type="entry name" value="Sig_transdc_resp-reg_receiver"/>
</dbReference>
<evidence type="ECO:0000259" key="12">
    <source>
        <dbReference type="PROSITE" id="PS50110"/>
    </source>
</evidence>
<comment type="caution">
    <text evidence="13">The sequence shown here is derived from an EMBL/GenBank/DDBJ whole genome shotgun (WGS) entry which is preliminary data.</text>
</comment>
<dbReference type="InterPro" id="IPR050351">
    <property type="entry name" value="BphY/WalK/GraS-like"/>
</dbReference>
<evidence type="ECO:0000256" key="8">
    <source>
        <dbReference type="ARBA" id="ARBA00023012"/>
    </source>
</evidence>
<sequence length="367" mass="41977">MVHQIAIDKIKILYLDDELHSLHAFKAMLREAYEVFITTEEERAYELLAEHKDIRIVFSDQSMPTHSGTDFFEKISHLHPLPIRILVTGYSEDEQHIIDAINRGNIFRYLKKPWSIDMLHRVIGEANRSYVTTSLLQQKNSELTEAYAELDKFAYSVSHDMRGPLAGIMSAMQLLRMIDDPAEREEIVEIAINSAERLDRYIINLHDYYSVRRGQLTIAEINLLALKQELEQLYEAIANAKQIQFSISLQNEEPFRNDEMAIRLILTNLISNAFKYQKKSSGPKYVEVAIEVTKGTAVFFVRDNGIGIKEYYLDEIFTLFFRASLDEAGSGLGLYNVKSVVEQLGGQISVESTVDVGSTFKVVLPNK</sequence>
<dbReference type="Gene3D" id="3.30.565.10">
    <property type="entry name" value="Histidine kinase-like ATPase, C-terminal domain"/>
    <property type="match status" value="1"/>
</dbReference>
<name>A0ABV6HNH4_9SPHI</name>
<gene>
    <name evidence="13" type="ORF">ACFFI0_17865</name>
</gene>
<evidence type="ECO:0000256" key="7">
    <source>
        <dbReference type="ARBA" id="ARBA00022840"/>
    </source>
</evidence>
<keyword evidence="3 9" id="KW-0597">Phosphoprotein</keyword>
<dbReference type="InterPro" id="IPR011006">
    <property type="entry name" value="CheY-like_superfamily"/>
</dbReference>
<dbReference type="Pfam" id="PF00512">
    <property type="entry name" value="HisKA"/>
    <property type="match status" value="1"/>
</dbReference>
<keyword evidence="10" id="KW-0175">Coiled coil</keyword>
<evidence type="ECO:0000256" key="2">
    <source>
        <dbReference type="ARBA" id="ARBA00012438"/>
    </source>
</evidence>
<dbReference type="GO" id="GO:0005524">
    <property type="term" value="F:ATP binding"/>
    <property type="evidence" value="ECO:0007669"/>
    <property type="project" value="UniProtKB-KW"/>
</dbReference>
<accession>A0ABV6HNH4</accession>
<dbReference type="SMART" id="SM00448">
    <property type="entry name" value="REC"/>
    <property type="match status" value="1"/>
</dbReference>
<dbReference type="InterPro" id="IPR036890">
    <property type="entry name" value="HATPase_C_sf"/>
</dbReference>
<dbReference type="InterPro" id="IPR005467">
    <property type="entry name" value="His_kinase_dom"/>
</dbReference>
<feature type="coiled-coil region" evidence="10">
    <location>
        <begin position="216"/>
        <end position="243"/>
    </location>
</feature>
<dbReference type="SMART" id="SM00388">
    <property type="entry name" value="HisKA"/>
    <property type="match status" value="1"/>
</dbReference>
<dbReference type="EMBL" id="JBHLWO010000002">
    <property type="protein sequence ID" value="MFC0320197.1"/>
    <property type="molecule type" value="Genomic_DNA"/>
</dbReference>
<evidence type="ECO:0000256" key="1">
    <source>
        <dbReference type="ARBA" id="ARBA00000085"/>
    </source>
</evidence>
<dbReference type="Gene3D" id="1.10.287.130">
    <property type="match status" value="1"/>
</dbReference>
<dbReference type="InterPro" id="IPR003594">
    <property type="entry name" value="HATPase_dom"/>
</dbReference>
<dbReference type="SUPFAM" id="SSF47384">
    <property type="entry name" value="Homodimeric domain of signal transducing histidine kinase"/>
    <property type="match status" value="1"/>
</dbReference>
<dbReference type="PANTHER" id="PTHR42878:SF7">
    <property type="entry name" value="SENSOR HISTIDINE KINASE GLRK"/>
    <property type="match status" value="1"/>
</dbReference>
<reference evidence="13 14" key="1">
    <citation type="submission" date="2024-09" db="EMBL/GenBank/DDBJ databases">
        <authorList>
            <person name="Sun Q."/>
            <person name="Mori K."/>
        </authorList>
    </citation>
    <scope>NUCLEOTIDE SEQUENCE [LARGE SCALE GENOMIC DNA]</scope>
    <source>
        <strain evidence="13 14">CCM 7765</strain>
    </source>
</reference>
<dbReference type="Proteomes" id="UP001589774">
    <property type="component" value="Unassembled WGS sequence"/>
</dbReference>
<dbReference type="Pfam" id="PF00072">
    <property type="entry name" value="Response_reg"/>
    <property type="match status" value="1"/>
</dbReference>
<feature type="domain" description="Response regulatory" evidence="12">
    <location>
        <begin position="11"/>
        <end position="127"/>
    </location>
</feature>
<evidence type="ECO:0000256" key="4">
    <source>
        <dbReference type="ARBA" id="ARBA00022679"/>
    </source>
</evidence>
<dbReference type="InterPro" id="IPR003661">
    <property type="entry name" value="HisK_dim/P_dom"/>
</dbReference>
<feature type="domain" description="Histidine kinase" evidence="11">
    <location>
        <begin position="156"/>
        <end position="367"/>
    </location>
</feature>
<dbReference type="EC" id="2.7.13.3" evidence="2"/>
<dbReference type="PROSITE" id="PS50109">
    <property type="entry name" value="HIS_KIN"/>
    <property type="match status" value="1"/>
</dbReference>
<evidence type="ECO:0000256" key="6">
    <source>
        <dbReference type="ARBA" id="ARBA00022777"/>
    </source>
</evidence>
<evidence type="ECO:0000256" key="5">
    <source>
        <dbReference type="ARBA" id="ARBA00022741"/>
    </source>
</evidence>
<keyword evidence="6" id="KW-0418">Kinase</keyword>
<dbReference type="InterPro" id="IPR036097">
    <property type="entry name" value="HisK_dim/P_sf"/>
</dbReference>
<dbReference type="PANTHER" id="PTHR42878">
    <property type="entry name" value="TWO-COMPONENT HISTIDINE KINASE"/>
    <property type="match status" value="1"/>
</dbReference>
<evidence type="ECO:0000313" key="13">
    <source>
        <dbReference type="EMBL" id="MFC0320197.1"/>
    </source>
</evidence>
<protein>
    <recommendedName>
        <fullName evidence="2">histidine kinase</fullName>
        <ecNumber evidence="2">2.7.13.3</ecNumber>
    </recommendedName>
</protein>
<evidence type="ECO:0000259" key="11">
    <source>
        <dbReference type="PROSITE" id="PS50109"/>
    </source>
</evidence>
<dbReference type="InterPro" id="IPR004358">
    <property type="entry name" value="Sig_transdc_His_kin-like_C"/>
</dbReference>
<evidence type="ECO:0000256" key="9">
    <source>
        <dbReference type="PROSITE-ProRule" id="PRU00169"/>
    </source>
</evidence>
<keyword evidence="14" id="KW-1185">Reference proteome</keyword>
<dbReference type="CDD" id="cd00082">
    <property type="entry name" value="HisKA"/>
    <property type="match status" value="1"/>
</dbReference>
<dbReference type="PRINTS" id="PR00344">
    <property type="entry name" value="BCTRLSENSOR"/>
</dbReference>
<evidence type="ECO:0000256" key="3">
    <source>
        <dbReference type="ARBA" id="ARBA00022553"/>
    </source>
</evidence>
<dbReference type="Gene3D" id="3.40.50.2300">
    <property type="match status" value="1"/>
</dbReference>
<dbReference type="SUPFAM" id="SSF52172">
    <property type="entry name" value="CheY-like"/>
    <property type="match status" value="1"/>
</dbReference>
<keyword evidence="8" id="KW-0902">Two-component regulatory system</keyword>
<dbReference type="SUPFAM" id="SSF55874">
    <property type="entry name" value="ATPase domain of HSP90 chaperone/DNA topoisomerase II/histidine kinase"/>
    <property type="match status" value="1"/>
</dbReference>
<organism evidence="13 14">
    <name type="scientific">Olivibacter oleidegradans</name>
    <dbReference type="NCBI Taxonomy" id="760123"/>
    <lineage>
        <taxon>Bacteria</taxon>
        <taxon>Pseudomonadati</taxon>
        <taxon>Bacteroidota</taxon>
        <taxon>Sphingobacteriia</taxon>
        <taxon>Sphingobacteriales</taxon>
        <taxon>Sphingobacteriaceae</taxon>
        <taxon>Olivibacter</taxon>
    </lineage>
</organism>
<feature type="modified residue" description="4-aspartylphosphate" evidence="9">
    <location>
        <position position="60"/>
    </location>
</feature>
<dbReference type="PROSITE" id="PS50110">
    <property type="entry name" value="RESPONSE_REGULATORY"/>
    <property type="match status" value="1"/>
</dbReference>
<keyword evidence="7 13" id="KW-0067">ATP-binding</keyword>